<evidence type="ECO:0000313" key="2">
    <source>
        <dbReference type="Proteomes" id="UP000290608"/>
    </source>
</evidence>
<comment type="caution">
    <text evidence="1">The sequence shown here is derived from an EMBL/GenBank/DDBJ whole genome shotgun (WGS) entry which is preliminary data.</text>
</comment>
<dbReference type="RefSeq" id="WP_073098516.1">
    <property type="nucleotide sequence ID" value="NZ_QOVL01000005.1"/>
</dbReference>
<dbReference type="EMBL" id="QOVL01000005">
    <property type="protein sequence ID" value="RXG32042.1"/>
    <property type="molecule type" value="Genomic_DNA"/>
</dbReference>
<evidence type="ECO:0000313" key="1">
    <source>
        <dbReference type="EMBL" id="RXG32042.1"/>
    </source>
</evidence>
<name>A0A4Q0PPE9_9FLAO</name>
<accession>A0A4Q0PPE9</accession>
<dbReference type="Proteomes" id="UP000290608">
    <property type="component" value="Unassembled WGS sequence"/>
</dbReference>
<sequence length="275" mass="29211">MSGLKFSLRKPVKQNAGAVTAKKPDIFLVDTQDILTLPARNSKGVLMVGNIVLKSGAKMIELYLTPSTQVPSYESDGPEDSESFTHKVEGMHPGNQLEAKEFFQNNLGRGFLAIWSGCNNATGKEVYGTPCAPLKMKGSFIADNEKTGFTFTFESIQKTSDVPATYEGAITLEAPYVAADFDLDITDANGEIYQLPSSAAADAIDVASTDKEHGDIVTLVGGGGASPATLSNGVATAGTVQLVQGVDWTALADATLDLQVFDDGTTLFFREVARR</sequence>
<dbReference type="AlphaFoldDB" id="A0A4Q0PPE9"/>
<reference evidence="1 2" key="1">
    <citation type="submission" date="2018-07" db="EMBL/GenBank/DDBJ databases">
        <title>Leeuwenhoekiella genomics.</title>
        <authorList>
            <person name="Tahon G."/>
            <person name="Willems A."/>
        </authorList>
    </citation>
    <scope>NUCLEOTIDE SEQUENCE [LARGE SCALE GENOMIC DNA]</scope>
    <source>
        <strain evidence="1 2">LMG 1345</strain>
    </source>
</reference>
<proteinExistence type="predicted"/>
<organism evidence="1 2">
    <name type="scientific">Leeuwenhoekiella marinoflava</name>
    <dbReference type="NCBI Taxonomy" id="988"/>
    <lineage>
        <taxon>Bacteria</taxon>
        <taxon>Pseudomonadati</taxon>
        <taxon>Bacteroidota</taxon>
        <taxon>Flavobacteriia</taxon>
        <taxon>Flavobacteriales</taxon>
        <taxon>Flavobacteriaceae</taxon>
        <taxon>Leeuwenhoekiella</taxon>
    </lineage>
</organism>
<gene>
    <name evidence="1" type="ORF">DSL99_1347</name>
</gene>
<dbReference type="STRING" id="1122159.SAMN02745246_01402"/>
<protein>
    <submittedName>
        <fullName evidence="1">Uncharacterized protein</fullName>
    </submittedName>
</protein>